<proteinExistence type="predicted"/>
<organism evidence="1 2">
    <name type="scientific">Diphasiastrum complanatum</name>
    <name type="common">Issler's clubmoss</name>
    <name type="synonym">Lycopodium complanatum</name>
    <dbReference type="NCBI Taxonomy" id="34168"/>
    <lineage>
        <taxon>Eukaryota</taxon>
        <taxon>Viridiplantae</taxon>
        <taxon>Streptophyta</taxon>
        <taxon>Embryophyta</taxon>
        <taxon>Tracheophyta</taxon>
        <taxon>Lycopodiopsida</taxon>
        <taxon>Lycopodiales</taxon>
        <taxon>Lycopodiaceae</taxon>
        <taxon>Lycopodioideae</taxon>
        <taxon>Diphasiastrum</taxon>
    </lineage>
</organism>
<sequence length="766" mass="85871">MAIVTGDRYLDLLARFVEENIGLLLDGGRVLKLNPVGLHYVQSRLEALQELEQLRSSAPVDYLRAYVADLGDHRALELLRRVLRLLGAVKVVSVLQAPARDPTPINLLPCGRLRSLELRGCDLSTTAARGLLELRPVLEKLLCYNSADALRHIFAERIVDIGDAPTWTRLTSVSCACNEMLLMDESLQLLPVVEVLDLSRNRLSHVANLQKCLRLKFLDLSFNRLQNLSALHQASITITTLLLRNNALSSTNGIERLRLLETLDLSRNIISSFSELEKLATLPFLHLLLLNSNPISFSSKYRVQVLSFFPDPNKLFLDGKHMTQRESWEVRRIAASNHEKVSAYGLYVPAKRNLMDDSSQEPLMMSSDASEVAAEKAKRKNYRLAAIHEEGEIKLLGVTKQVNEPSISHHASSLPNYNFEQAMPISRDSNLQSEMSVEKLMNQVEILKREGSNSWLRDFNKFLEVYSDDSNFSRYFDSNLTGRREQRSRLVRRRKKKVVRDKMLSDIDGPKFGHNGDHKEINGKESLDALNVFEELVDAKLSSSSVASPPHYNDNLLQRRQDLEEELLQLRVDSRVSSSSSDSETSSETSAVPIYDSSTSATEYGQKYDCTIAGLNKWEQRFVVNDSKTVPEEVTGKVNALLNGDEGYFLTPGWIGSKGSNQKVESQNSNGGEPLGVIVEVSKPGYEATASESDLPEPMEVCEKHSSANLILPKPKSSKRIRRVVLLEEEEERNKFDLEVDVCAGSLSEGDLSKQNGKASCSDMHM</sequence>
<protein>
    <submittedName>
        <fullName evidence="1">Uncharacterized protein</fullName>
    </submittedName>
</protein>
<dbReference type="Proteomes" id="UP001162992">
    <property type="component" value="Chromosome 11"/>
</dbReference>
<reference evidence="2" key="1">
    <citation type="journal article" date="2024" name="Proc. Natl. Acad. Sci. U.S.A.">
        <title>Extraordinary preservation of gene collinearity over three hundred million years revealed in homosporous lycophytes.</title>
        <authorList>
            <person name="Li C."/>
            <person name="Wickell D."/>
            <person name="Kuo L.Y."/>
            <person name="Chen X."/>
            <person name="Nie B."/>
            <person name="Liao X."/>
            <person name="Peng D."/>
            <person name="Ji J."/>
            <person name="Jenkins J."/>
            <person name="Williams M."/>
            <person name="Shu S."/>
            <person name="Plott C."/>
            <person name="Barry K."/>
            <person name="Rajasekar S."/>
            <person name="Grimwood J."/>
            <person name="Han X."/>
            <person name="Sun S."/>
            <person name="Hou Z."/>
            <person name="He W."/>
            <person name="Dai G."/>
            <person name="Sun C."/>
            <person name="Schmutz J."/>
            <person name="Leebens-Mack J.H."/>
            <person name="Li F.W."/>
            <person name="Wang L."/>
        </authorList>
    </citation>
    <scope>NUCLEOTIDE SEQUENCE [LARGE SCALE GENOMIC DNA]</scope>
    <source>
        <strain evidence="2">cv. PW_Plant_1</strain>
    </source>
</reference>
<accession>A0ACC2CC19</accession>
<evidence type="ECO:0000313" key="2">
    <source>
        <dbReference type="Proteomes" id="UP001162992"/>
    </source>
</evidence>
<comment type="caution">
    <text evidence="1">The sequence shown here is derived from an EMBL/GenBank/DDBJ whole genome shotgun (WGS) entry which is preliminary data.</text>
</comment>
<keyword evidence="2" id="KW-1185">Reference proteome</keyword>
<dbReference type="EMBL" id="CM055102">
    <property type="protein sequence ID" value="KAJ7539424.1"/>
    <property type="molecule type" value="Genomic_DNA"/>
</dbReference>
<name>A0ACC2CC19_DIPCM</name>
<evidence type="ECO:0000313" key="1">
    <source>
        <dbReference type="EMBL" id="KAJ7539424.1"/>
    </source>
</evidence>
<gene>
    <name evidence="1" type="ORF">O6H91_11G092100</name>
</gene>